<dbReference type="InterPro" id="IPR002350">
    <property type="entry name" value="Kazal_dom"/>
</dbReference>
<dbReference type="PANTHER" id="PTHR21131">
    <property type="entry name" value="SERINE-TYPE ENDOPEPTIDASE INHIBITOR"/>
    <property type="match status" value="1"/>
</dbReference>
<dbReference type="EMBL" id="CP041186">
    <property type="protein sequence ID" value="QDG54853.1"/>
    <property type="molecule type" value="Genomic_DNA"/>
</dbReference>
<name>A0A4Y6Q2R6_PERCE</name>
<accession>A0A4Y6Q2R6</accession>
<dbReference type="CDD" id="cd00104">
    <property type="entry name" value="KAZAL_FS"/>
    <property type="match status" value="1"/>
</dbReference>
<dbReference type="Gene3D" id="3.30.60.30">
    <property type="match status" value="2"/>
</dbReference>
<reference evidence="2 3" key="1">
    <citation type="submission" date="2019-06" db="EMBL/GenBank/DDBJ databases">
        <title>Persicimonas caeni gen. nov., sp. nov., a predatory bacterium isolated from solar saltern.</title>
        <authorList>
            <person name="Wang S."/>
        </authorList>
    </citation>
    <scope>NUCLEOTIDE SEQUENCE [LARGE SCALE GENOMIC DNA]</scope>
    <source>
        <strain evidence="2 3">YN101</strain>
    </source>
</reference>
<dbReference type="InterPro" id="IPR036058">
    <property type="entry name" value="Kazal_dom_sf"/>
</dbReference>
<evidence type="ECO:0000313" key="3">
    <source>
        <dbReference type="Proteomes" id="UP000315995"/>
    </source>
</evidence>
<sequence>MCGCDGQTYSNECKAHAAGTSVLHTGTCQTNGCSSNADCAPDDFCAFDDAAQCGASGQGTCTSRPDYCTQHYDPVCGCDGRTYSNSCMAANQGASIAHDGPCSTNQ</sequence>
<protein>
    <recommendedName>
        <fullName evidence="1">Kazal-like domain-containing protein</fullName>
    </recommendedName>
</protein>
<organism evidence="2 3">
    <name type="scientific">Persicimonas caeni</name>
    <dbReference type="NCBI Taxonomy" id="2292766"/>
    <lineage>
        <taxon>Bacteria</taxon>
        <taxon>Deltaproteobacteria</taxon>
        <taxon>Bradymonadales</taxon>
        <taxon>Bradymonadaceae</taxon>
        <taxon>Persicimonas</taxon>
    </lineage>
</organism>
<proteinExistence type="predicted"/>
<keyword evidence="3" id="KW-1185">Reference proteome</keyword>
<evidence type="ECO:0000259" key="1">
    <source>
        <dbReference type="PROSITE" id="PS51465"/>
    </source>
</evidence>
<dbReference type="Proteomes" id="UP000315995">
    <property type="component" value="Chromosome"/>
</dbReference>
<dbReference type="OrthoDB" id="5523329at2"/>
<dbReference type="GO" id="GO:0005615">
    <property type="term" value="C:extracellular space"/>
    <property type="evidence" value="ECO:0007669"/>
    <property type="project" value="TreeGrafter"/>
</dbReference>
<dbReference type="AlphaFoldDB" id="A0A4Y6Q2R6"/>
<dbReference type="PROSITE" id="PS51465">
    <property type="entry name" value="KAZAL_2"/>
    <property type="match status" value="2"/>
</dbReference>
<dbReference type="SUPFAM" id="SSF100895">
    <property type="entry name" value="Kazal-type serine protease inhibitors"/>
    <property type="match status" value="2"/>
</dbReference>
<accession>A0A5B8YDW7</accession>
<evidence type="ECO:0000313" key="2">
    <source>
        <dbReference type="EMBL" id="QDG54853.1"/>
    </source>
</evidence>
<dbReference type="SMART" id="SM00280">
    <property type="entry name" value="KAZAL"/>
    <property type="match status" value="1"/>
</dbReference>
<feature type="domain" description="Kazal-like" evidence="1">
    <location>
        <begin position="1"/>
        <end position="30"/>
    </location>
</feature>
<dbReference type="InterPro" id="IPR053265">
    <property type="entry name" value="Serpin"/>
</dbReference>
<gene>
    <name evidence="2" type="ORF">FIV42_07005</name>
</gene>
<dbReference type="Pfam" id="PF00050">
    <property type="entry name" value="Kazal_1"/>
    <property type="match status" value="1"/>
</dbReference>
<feature type="domain" description="Kazal-like" evidence="1">
    <location>
        <begin position="55"/>
        <end position="104"/>
    </location>
</feature>
<dbReference type="PANTHER" id="PTHR21131:SF0">
    <property type="entry name" value="GEO10195P1-RELATED"/>
    <property type="match status" value="1"/>
</dbReference>